<evidence type="ECO:0000313" key="3">
    <source>
        <dbReference type="EMBL" id="KAF5870709.1"/>
    </source>
</evidence>
<comment type="caution">
    <text evidence="3">The sequence shown here is derived from an EMBL/GenBank/DDBJ whole genome shotgun (WGS) entry which is preliminary data.</text>
</comment>
<evidence type="ECO:0000256" key="1">
    <source>
        <dbReference type="SAM" id="MobiDB-lite"/>
    </source>
</evidence>
<name>A0A8H6ANP7_9HELO</name>
<feature type="region of interest" description="Disordered" evidence="1">
    <location>
        <begin position="529"/>
        <end position="553"/>
    </location>
</feature>
<dbReference type="RefSeq" id="XP_037189656.1">
    <property type="nucleotide sequence ID" value="XM_037339606.1"/>
</dbReference>
<feature type="transmembrane region" description="Helical" evidence="2">
    <location>
        <begin position="493"/>
        <end position="511"/>
    </location>
</feature>
<feature type="compositionally biased region" description="Basic and acidic residues" evidence="1">
    <location>
        <begin position="529"/>
        <end position="549"/>
    </location>
</feature>
<keyword evidence="4" id="KW-1185">Reference proteome</keyword>
<gene>
    <name evidence="3" type="ORF">Bfra_009258</name>
</gene>
<keyword evidence="2" id="KW-0472">Membrane</keyword>
<protein>
    <submittedName>
        <fullName evidence="3">Putative tpr repeat protein oca3 protein</fullName>
    </submittedName>
</protein>
<dbReference type="Gene3D" id="1.20.58.340">
    <property type="entry name" value="Magnesium transport protein CorA, transmembrane region"/>
    <property type="match status" value="1"/>
</dbReference>
<organism evidence="3 4">
    <name type="scientific">Botrytis fragariae</name>
    <dbReference type="NCBI Taxonomy" id="1964551"/>
    <lineage>
        <taxon>Eukaryota</taxon>
        <taxon>Fungi</taxon>
        <taxon>Dikarya</taxon>
        <taxon>Ascomycota</taxon>
        <taxon>Pezizomycotina</taxon>
        <taxon>Leotiomycetes</taxon>
        <taxon>Helotiales</taxon>
        <taxon>Sclerotiniaceae</taxon>
        <taxon>Botrytis</taxon>
    </lineage>
</organism>
<proteinExistence type="predicted"/>
<dbReference type="EMBL" id="JABFCT010000013">
    <property type="protein sequence ID" value="KAF5870709.1"/>
    <property type="molecule type" value="Genomic_DNA"/>
</dbReference>
<reference evidence="3 4" key="1">
    <citation type="journal article" date="2020" name="Phytopathology">
        <title>A high-quality genome resource of Botrytis fragariae, a new and rapidly spreading fungal pathogen causing strawberry gray mold in the U.S.A.</title>
        <authorList>
            <person name="Wu Y."/>
            <person name="Saski C.A."/>
            <person name="Schnabel G."/>
            <person name="Xiao S."/>
            <person name="Hu M."/>
        </authorList>
    </citation>
    <scope>NUCLEOTIDE SEQUENCE [LARGE SCALE GENOMIC DNA]</scope>
    <source>
        <strain evidence="3 4">BVB16</strain>
    </source>
</reference>
<accession>A0A8H6ANP7</accession>
<feature type="transmembrane region" description="Helical" evidence="2">
    <location>
        <begin position="465"/>
        <end position="487"/>
    </location>
</feature>
<feature type="region of interest" description="Disordered" evidence="1">
    <location>
        <begin position="565"/>
        <end position="591"/>
    </location>
</feature>
<keyword evidence="2" id="KW-0812">Transmembrane</keyword>
<keyword evidence="2" id="KW-1133">Transmembrane helix</keyword>
<feature type="compositionally biased region" description="Basic and acidic residues" evidence="1">
    <location>
        <begin position="573"/>
        <end position="584"/>
    </location>
</feature>
<dbReference type="AlphaFoldDB" id="A0A8H6ANP7"/>
<sequence length="645" mass="73720">MGLEFYIPEKAEKCWAGDPYMLEKAESYGNQAREFSDSLFSSSMINHPWIDNDVPRCVPRLCLFELEGSSLQSKNQPQHFQSARDLRSYFMKSRVDQSSSKTQKRLIILEDIDPRFAELLGVVLEIPPAFFISHHQKFTLSIVDKTHAQMKTSKCWKVIIPRYSAVNSLGVNYKGFCDLFSGNFIRGSKVNHLAGGILHYESMMSYWGQQLGESSWTAVLLVDPPKFYLLPEKVHLRDTSQNAMYLVDTRPENPSFQQVLLDPPNSYTITSNRGCMFDFLTAAHQESSYEYSGNHFSATIYARNFVRAAWEAEIARIRNSSYKLVDASRENDGSIEAIQLNDRRIAEGYQILIRERIFLRFSRREVAIIMRAFQCERESSHLNSGGCQKGKSSSIEEIEQESSIWRFLDKELEITEIQINQHMEEYAQRAALNEAYANKLQTFEANKQTMAANRQARSAGQLTKIATAVVPSTVVASIFSMGGNFAAGEKLFLVYWAISLPVTLALLIWVLHEDISKVWSQLADRRRSKERKFDDSESGTSDREPDSTRSKRNWRKLLRRRRKGATVDEENVTDSHSHSIREWSPRTARSDPIIPADNRSLQMISLNSIELEDGFLRTARTNSFAVGEGSSIIPENLETKKRNTL</sequence>
<evidence type="ECO:0000313" key="4">
    <source>
        <dbReference type="Proteomes" id="UP000531561"/>
    </source>
</evidence>
<dbReference type="OrthoDB" id="5428055at2759"/>
<dbReference type="Proteomes" id="UP000531561">
    <property type="component" value="Unassembled WGS sequence"/>
</dbReference>
<dbReference type="GeneID" id="59263298"/>
<evidence type="ECO:0000256" key="2">
    <source>
        <dbReference type="SAM" id="Phobius"/>
    </source>
</evidence>